<organism evidence="2 3">
    <name type="scientific">Alicyclobacillus fodiniaquatilis</name>
    <dbReference type="NCBI Taxonomy" id="1661150"/>
    <lineage>
        <taxon>Bacteria</taxon>
        <taxon>Bacillati</taxon>
        <taxon>Bacillota</taxon>
        <taxon>Bacilli</taxon>
        <taxon>Bacillales</taxon>
        <taxon>Alicyclobacillaceae</taxon>
        <taxon>Alicyclobacillus</taxon>
    </lineage>
</organism>
<evidence type="ECO:0000313" key="2">
    <source>
        <dbReference type="EMBL" id="MFD1675133.1"/>
    </source>
</evidence>
<dbReference type="PANTHER" id="PTHR31302:SF22">
    <property type="entry name" value="PHOSPHOESTERASE"/>
    <property type="match status" value="1"/>
</dbReference>
<keyword evidence="3" id="KW-1185">Reference proteome</keyword>
<gene>
    <name evidence="2" type="ORF">ACFSB2_10545</name>
</gene>
<dbReference type="PANTHER" id="PTHR31302">
    <property type="entry name" value="TRANSMEMBRANE PROTEIN WITH METALLOPHOSPHOESTERASE DOMAIN-RELATED"/>
    <property type="match status" value="1"/>
</dbReference>
<dbReference type="Proteomes" id="UP001597079">
    <property type="component" value="Unassembled WGS sequence"/>
</dbReference>
<feature type="domain" description="Calcineurin-like phosphoesterase" evidence="1">
    <location>
        <begin position="3"/>
        <end position="196"/>
    </location>
</feature>
<dbReference type="InterPro" id="IPR004843">
    <property type="entry name" value="Calcineurin-like_PHP"/>
</dbReference>
<dbReference type="InterPro" id="IPR029052">
    <property type="entry name" value="Metallo-depent_PP-like"/>
</dbReference>
<evidence type="ECO:0000259" key="1">
    <source>
        <dbReference type="Pfam" id="PF00149"/>
    </source>
</evidence>
<proteinExistence type="predicted"/>
<dbReference type="Gene3D" id="3.60.21.10">
    <property type="match status" value="1"/>
</dbReference>
<dbReference type="Pfam" id="PF00149">
    <property type="entry name" value="Metallophos"/>
    <property type="match status" value="1"/>
</dbReference>
<dbReference type="SUPFAM" id="SSF56300">
    <property type="entry name" value="Metallo-dependent phosphatases"/>
    <property type="match status" value="1"/>
</dbReference>
<name>A0ABW4JGK6_9BACL</name>
<dbReference type="EMBL" id="JBHUCX010000024">
    <property type="protein sequence ID" value="MFD1675133.1"/>
    <property type="molecule type" value="Genomic_DNA"/>
</dbReference>
<reference evidence="3" key="1">
    <citation type="journal article" date="2019" name="Int. J. Syst. Evol. Microbiol.">
        <title>The Global Catalogue of Microorganisms (GCM) 10K type strain sequencing project: providing services to taxonomists for standard genome sequencing and annotation.</title>
        <authorList>
            <consortium name="The Broad Institute Genomics Platform"/>
            <consortium name="The Broad Institute Genome Sequencing Center for Infectious Disease"/>
            <person name="Wu L."/>
            <person name="Ma J."/>
        </authorList>
    </citation>
    <scope>NUCLEOTIDE SEQUENCE [LARGE SCALE GENOMIC DNA]</scope>
    <source>
        <strain evidence="3">CGMCC 1.12286</strain>
    </source>
</reference>
<protein>
    <submittedName>
        <fullName evidence="2">Metallophosphoesterase</fullName>
    </submittedName>
</protein>
<dbReference type="PIRSF" id="PIRSF033094">
    <property type="entry name" value="Pesterase_CT488"/>
    <property type="match status" value="1"/>
</dbReference>
<comment type="caution">
    <text evidence="2">The sequence shown here is derived from an EMBL/GenBank/DDBJ whole genome shotgun (WGS) entry which is preliminary data.</text>
</comment>
<accession>A0ABW4JGK6</accession>
<evidence type="ECO:0000313" key="3">
    <source>
        <dbReference type="Proteomes" id="UP001597079"/>
    </source>
</evidence>
<dbReference type="InterPro" id="IPR051158">
    <property type="entry name" value="Metallophosphoesterase_sf"/>
</dbReference>
<dbReference type="InterPro" id="IPR014578">
    <property type="entry name" value="Pesterase_CT488"/>
</dbReference>
<sequence length="230" mass="26262">MALYAIGDLHLATVVDKPMDIFGDTWRDHAERIQAHWHAQIGPEDTVLLPGDISWAMTLDEAKPDLDWIGAMPGKKILIRGNHDYWWSGIGKVRQLLSHDTYAIQNDSLQQAEVAIAGTRGWLLPNHPNFTEEDEHIFERELHRLRLSLEHAKKSDRKIVCMLHYPPLSADGQGTAYTNLLEQYQVVMCVYGHLHGNSHRYAFNGIHHGIHYQLVSADYLNFCPRLLTLA</sequence>
<dbReference type="RefSeq" id="WP_377942991.1">
    <property type="nucleotide sequence ID" value="NZ_JBHUCX010000024.1"/>
</dbReference>